<proteinExistence type="predicted"/>
<sequence length="105" mass="12261">MISLFSLVNLEFSGLLYINLINYHYWIKLVDAMCSLPTNIISLLYLISHELQLFLILAYSVNVSVHTVLLKRMLWNPFGGVLFKFFREQGRVSLQFMPPKQVTCF</sequence>
<comment type="caution">
    <text evidence="1">The sequence shown here is derived from an EMBL/GenBank/DDBJ whole genome shotgun (WGS) entry which is preliminary data.</text>
</comment>
<organism evidence="1 2">
    <name type="scientific">Tagetes erecta</name>
    <name type="common">African marigold</name>
    <dbReference type="NCBI Taxonomy" id="13708"/>
    <lineage>
        <taxon>Eukaryota</taxon>
        <taxon>Viridiplantae</taxon>
        <taxon>Streptophyta</taxon>
        <taxon>Embryophyta</taxon>
        <taxon>Tracheophyta</taxon>
        <taxon>Spermatophyta</taxon>
        <taxon>Magnoliopsida</taxon>
        <taxon>eudicotyledons</taxon>
        <taxon>Gunneridae</taxon>
        <taxon>Pentapetalae</taxon>
        <taxon>asterids</taxon>
        <taxon>campanulids</taxon>
        <taxon>Asterales</taxon>
        <taxon>Asteraceae</taxon>
        <taxon>Asteroideae</taxon>
        <taxon>Heliantheae alliance</taxon>
        <taxon>Tageteae</taxon>
        <taxon>Tagetes</taxon>
    </lineage>
</organism>
<dbReference type="AlphaFoldDB" id="A0AAD8L7D4"/>
<dbReference type="Proteomes" id="UP001229421">
    <property type="component" value="Unassembled WGS sequence"/>
</dbReference>
<evidence type="ECO:0000313" key="2">
    <source>
        <dbReference type="Proteomes" id="UP001229421"/>
    </source>
</evidence>
<keyword evidence="2" id="KW-1185">Reference proteome</keyword>
<accession>A0AAD8L7D4</accession>
<protein>
    <submittedName>
        <fullName evidence="1">Uncharacterized protein</fullName>
    </submittedName>
</protein>
<reference evidence="1" key="1">
    <citation type="journal article" date="2023" name="bioRxiv">
        <title>Improved chromosome-level genome assembly for marigold (Tagetes erecta).</title>
        <authorList>
            <person name="Jiang F."/>
            <person name="Yuan L."/>
            <person name="Wang S."/>
            <person name="Wang H."/>
            <person name="Xu D."/>
            <person name="Wang A."/>
            <person name="Fan W."/>
        </authorList>
    </citation>
    <scope>NUCLEOTIDE SEQUENCE</scope>
    <source>
        <strain evidence="1">WSJ</strain>
        <tissue evidence="1">Leaf</tissue>
    </source>
</reference>
<dbReference type="EMBL" id="JAUHHV010000002">
    <property type="protein sequence ID" value="KAK1433257.1"/>
    <property type="molecule type" value="Genomic_DNA"/>
</dbReference>
<gene>
    <name evidence="1" type="ORF">QVD17_10166</name>
</gene>
<name>A0AAD8L7D4_TARER</name>
<evidence type="ECO:0000313" key="1">
    <source>
        <dbReference type="EMBL" id="KAK1433257.1"/>
    </source>
</evidence>